<dbReference type="PANTHER" id="PTHR14586:SF1">
    <property type="entry name" value="THIAMINE-TRIPHOSPHATASE"/>
    <property type="match status" value="1"/>
</dbReference>
<dbReference type="PANTHER" id="PTHR14586">
    <property type="entry name" value="THIAMINE-TRIPHOSPHATASE"/>
    <property type="match status" value="1"/>
</dbReference>
<dbReference type="InterPro" id="IPR033469">
    <property type="entry name" value="CYTH-like_dom_sf"/>
</dbReference>
<organism evidence="2 3">
    <name type="scientific">Hymenoscyphus albidus</name>
    <dbReference type="NCBI Taxonomy" id="595503"/>
    <lineage>
        <taxon>Eukaryota</taxon>
        <taxon>Fungi</taxon>
        <taxon>Dikarya</taxon>
        <taxon>Ascomycota</taxon>
        <taxon>Pezizomycotina</taxon>
        <taxon>Leotiomycetes</taxon>
        <taxon>Helotiales</taxon>
        <taxon>Helotiaceae</taxon>
        <taxon>Hymenoscyphus</taxon>
    </lineage>
</organism>
<keyword evidence="3" id="KW-1185">Reference proteome</keyword>
<evidence type="ECO:0000259" key="1">
    <source>
        <dbReference type="Pfam" id="PF01928"/>
    </source>
</evidence>
<gene>
    <name evidence="2" type="ORF">HYALB_00002207</name>
</gene>
<accession>A0A9N9LLE9</accession>
<evidence type="ECO:0000313" key="3">
    <source>
        <dbReference type="Proteomes" id="UP000701801"/>
    </source>
</evidence>
<name>A0A9N9LLE9_9HELO</name>
<reference evidence="2" key="1">
    <citation type="submission" date="2021-07" db="EMBL/GenBank/DDBJ databases">
        <authorList>
            <person name="Durling M."/>
        </authorList>
    </citation>
    <scope>NUCLEOTIDE SEQUENCE</scope>
</reference>
<dbReference type="AlphaFoldDB" id="A0A9N9LLE9"/>
<dbReference type="EMBL" id="CAJVRM010000077">
    <property type="protein sequence ID" value="CAG8973641.1"/>
    <property type="molecule type" value="Genomic_DNA"/>
</dbReference>
<dbReference type="SUPFAM" id="SSF55154">
    <property type="entry name" value="CYTH-like phosphatases"/>
    <property type="match status" value="1"/>
</dbReference>
<dbReference type="InterPro" id="IPR039582">
    <property type="entry name" value="THTPA"/>
</dbReference>
<proteinExistence type="predicted"/>
<feature type="domain" description="CYTH" evidence="1">
    <location>
        <begin position="34"/>
        <end position="156"/>
    </location>
</feature>
<dbReference type="GO" id="GO:0042357">
    <property type="term" value="P:thiamine diphosphate metabolic process"/>
    <property type="evidence" value="ECO:0007669"/>
    <property type="project" value="TreeGrafter"/>
</dbReference>
<comment type="caution">
    <text evidence="2">The sequence shown here is derived from an EMBL/GenBank/DDBJ whole genome shotgun (WGS) entry which is preliminary data.</text>
</comment>
<dbReference type="GO" id="GO:0050333">
    <property type="term" value="F:thiamine triphosphate phosphatase activity"/>
    <property type="evidence" value="ECO:0007669"/>
    <property type="project" value="InterPro"/>
</dbReference>
<dbReference type="GO" id="GO:0000287">
    <property type="term" value="F:magnesium ion binding"/>
    <property type="evidence" value="ECO:0007669"/>
    <property type="project" value="TreeGrafter"/>
</dbReference>
<dbReference type="Proteomes" id="UP000701801">
    <property type="component" value="Unassembled WGS sequence"/>
</dbReference>
<dbReference type="InterPro" id="IPR023577">
    <property type="entry name" value="CYTH_domain"/>
</dbReference>
<dbReference type="OrthoDB" id="442176at2759"/>
<evidence type="ECO:0000313" key="2">
    <source>
        <dbReference type="EMBL" id="CAG8973641.1"/>
    </source>
</evidence>
<dbReference type="Gene3D" id="2.40.320.10">
    <property type="entry name" value="Hypothetical Protein Pfu-838710-001"/>
    <property type="match status" value="1"/>
</dbReference>
<dbReference type="Pfam" id="PF01928">
    <property type="entry name" value="CYTH"/>
    <property type="match status" value="1"/>
</dbReference>
<sequence>MLTRGGPKSLKSFKSSAFIACSFASARSFASTVEVERKFCPNEHSYQYLATNGYDKKGTRIHDIYYDRYGQLFQLGVYLRLRNGEWEGKISVSGNYINSVCTEIVGAEAVKEVIKRNLKISTDGKTIQELLKPCAEFVTDRQSWTLADHTTTLTLNLAFQSKLSVVIDESHSPSPSNPDFKHIVGEVEWTAPLFGECTQRGKHLERIGKEKVEAVMRAHPQAFPKCGAGKLTVYFQTLSRRRKVTNFLMHILAKLGRIARQYFWT</sequence>
<protein>
    <recommendedName>
        <fullName evidence="1">CYTH domain-containing protein</fullName>
    </recommendedName>
</protein>